<organism evidence="1 2">
    <name type="scientific">Schistosoma mattheei</name>
    <dbReference type="NCBI Taxonomy" id="31246"/>
    <lineage>
        <taxon>Eukaryota</taxon>
        <taxon>Metazoa</taxon>
        <taxon>Spiralia</taxon>
        <taxon>Lophotrochozoa</taxon>
        <taxon>Platyhelminthes</taxon>
        <taxon>Trematoda</taxon>
        <taxon>Digenea</taxon>
        <taxon>Strigeidida</taxon>
        <taxon>Schistosomatoidea</taxon>
        <taxon>Schistosomatidae</taxon>
        <taxon>Schistosoma</taxon>
    </lineage>
</organism>
<gene>
    <name evidence="1" type="ORF">SMTD_LOCUS3180</name>
</gene>
<dbReference type="EMBL" id="UZAL01005341">
    <property type="protein sequence ID" value="VDO92810.1"/>
    <property type="molecule type" value="Genomic_DNA"/>
</dbReference>
<evidence type="ECO:0000313" key="2">
    <source>
        <dbReference type="Proteomes" id="UP000269396"/>
    </source>
</evidence>
<name>A0A183NM44_9TREM</name>
<accession>A0A183NM44</accession>
<evidence type="ECO:0000313" key="1">
    <source>
        <dbReference type="EMBL" id="VDO92810.1"/>
    </source>
</evidence>
<dbReference type="Proteomes" id="UP000269396">
    <property type="component" value="Unassembled WGS sequence"/>
</dbReference>
<keyword evidence="2" id="KW-1185">Reference proteome</keyword>
<dbReference type="AlphaFoldDB" id="A0A183NM44"/>
<sequence>MARILNSFSFFVQLIPVNVPSLLVLQIRYNCTRDGCTSSDVDKKLVEEPPNTNDPTIIVYRVNNVVRGVSAPSGVEKWNLSVHQYELCLLTGGIPTPTTAVQKTSPICNLPLGTPNTKVLRDYNNRCFETSVILTESVGPIYFYLKQASTSINVHHNKHAPYKYENKTVER</sequence>
<reference evidence="1 2" key="1">
    <citation type="submission" date="2018-11" db="EMBL/GenBank/DDBJ databases">
        <authorList>
            <consortium name="Pathogen Informatics"/>
        </authorList>
    </citation>
    <scope>NUCLEOTIDE SEQUENCE [LARGE SCALE GENOMIC DNA]</scope>
    <source>
        <strain>Denwood</strain>
        <strain evidence="2">Zambia</strain>
    </source>
</reference>
<dbReference type="STRING" id="31246.A0A183NM44"/>
<proteinExistence type="predicted"/>
<protein>
    <submittedName>
        <fullName evidence="1">Uncharacterized protein</fullName>
    </submittedName>
</protein>